<dbReference type="EMBL" id="JBBKZT010000011">
    <property type="protein sequence ID" value="MEJ8849639.1"/>
    <property type="molecule type" value="Genomic_DNA"/>
</dbReference>
<sequence>MAINYGAGNLMRQSYLTTWANDVSATPCPGDALPATNTSLSTASPLDCKSRLGLRKAAVANDLRNWLPKRPVLMQAAPRTRPPSSRPRWQRRVTSGAHGMPATSLGVVDLEEMGVGRFVRRGARGFCVGSQSAERDNTAGTEADKDQSVQFAYHGPRVPAYFMQSARTFFQGALAGNS</sequence>
<proteinExistence type="predicted"/>
<comment type="caution">
    <text evidence="2">The sequence shown here is derived from an EMBL/GenBank/DDBJ whole genome shotgun (WGS) entry which is preliminary data.</text>
</comment>
<dbReference type="RefSeq" id="WP_340344762.1">
    <property type="nucleotide sequence ID" value="NZ_JBBKZT010000011.1"/>
</dbReference>
<keyword evidence="3" id="KW-1185">Reference proteome</keyword>
<protein>
    <submittedName>
        <fullName evidence="2">Uncharacterized protein</fullName>
    </submittedName>
</protein>
<gene>
    <name evidence="2" type="ORF">WKW82_23535</name>
</gene>
<evidence type="ECO:0000313" key="2">
    <source>
        <dbReference type="EMBL" id="MEJ8849639.1"/>
    </source>
</evidence>
<evidence type="ECO:0000256" key="1">
    <source>
        <dbReference type="SAM" id="MobiDB-lite"/>
    </source>
</evidence>
<reference evidence="2 3" key="1">
    <citation type="submission" date="2024-03" db="EMBL/GenBank/DDBJ databases">
        <title>Novel species of the genus Variovorax.</title>
        <authorList>
            <person name="Liu Q."/>
            <person name="Xin Y.-H."/>
        </authorList>
    </citation>
    <scope>NUCLEOTIDE SEQUENCE [LARGE SCALE GENOMIC DNA]</scope>
    <source>
        <strain evidence="2 3">KACC 18900</strain>
    </source>
</reference>
<dbReference type="Proteomes" id="UP001385892">
    <property type="component" value="Unassembled WGS sequence"/>
</dbReference>
<name>A0ABU8WQF5_9BURK</name>
<evidence type="ECO:0000313" key="3">
    <source>
        <dbReference type="Proteomes" id="UP001385892"/>
    </source>
</evidence>
<feature type="region of interest" description="Disordered" evidence="1">
    <location>
        <begin position="77"/>
        <end position="100"/>
    </location>
</feature>
<organism evidence="2 3">
    <name type="scientific">Variovorax rhizosphaerae</name>
    <dbReference type="NCBI Taxonomy" id="1836200"/>
    <lineage>
        <taxon>Bacteria</taxon>
        <taxon>Pseudomonadati</taxon>
        <taxon>Pseudomonadota</taxon>
        <taxon>Betaproteobacteria</taxon>
        <taxon>Burkholderiales</taxon>
        <taxon>Comamonadaceae</taxon>
        <taxon>Variovorax</taxon>
    </lineage>
</organism>
<accession>A0ABU8WQF5</accession>